<name>A0A369XNQ3_9PROT</name>
<dbReference type="Pfam" id="PF01609">
    <property type="entry name" value="DDE_Tnp_1"/>
    <property type="match status" value="1"/>
</dbReference>
<gene>
    <name evidence="4" type="ORF">DVS81_05460</name>
</gene>
<evidence type="ECO:0000259" key="3">
    <source>
        <dbReference type="Pfam" id="PF01609"/>
    </source>
</evidence>
<feature type="region of interest" description="Disordered" evidence="1">
    <location>
        <begin position="167"/>
        <end position="193"/>
    </location>
</feature>
<sequence>MAHVPQARLFSWEDVESCSDLDRLSLALDYLPDDALMQALEARRAKGRDDYPVQAMWNAVIAGVVFQHPSIASLRRELGRNPALMDRCGFEMLPVAKKPAVGTHVIPLDPYLGVPPDAAFSRFLANLIKLEAAGDYTKQMLASLRQSLSEVLPDFGRHLGFDGKAIESHSTGQKDRETSKTSDPDADWGHHKTSGIDANGKAWSKVKSWFGYGLHVIADTHYELPVAVVVTCASASESTTLRQMIGELFTEQPVLAQRCEDFSADRGLDAGETKALLWDTYRIRPLIDTRELWRAEKQEPGFDPSSTITRPLFPDRADTIVHTEMGNVRCCCPQTGEVRDLVFQGFEADRDTLKYRCPAAYVGSVCAGAETCHAAGDVNPGAFGRVVRIKITEQDRRIFVPTPHGSPSWHRGYNRRTALERINNRIDNGFGFEHHFIRGINKMKLRVGLAFAVMLAMALGHIKQGRAHQMRSLVQTPRHASG</sequence>
<evidence type="ECO:0000313" key="5">
    <source>
        <dbReference type="Proteomes" id="UP000253831"/>
    </source>
</evidence>
<evidence type="ECO:0000313" key="4">
    <source>
        <dbReference type="EMBL" id="RDE51604.1"/>
    </source>
</evidence>
<organism evidence="4 5">
    <name type="scientific">Candidatus Accumulibacter meliphilus</name>
    <dbReference type="NCBI Taxonomy" id="2211374"/>
    <lineage>
        <taxon>Bacteria</taxon>
        <taxon>Pseudomonadati</taxon>
        <taxon>Pseudomonadota</taxon>
        <taxon>Betaproteobacteria</taxon>
        <taxon>Candidatus Accumulibacter</taxon>
    </lineage>
</organism>
<feature type="compositionally biased region" description="Basic and acidic residues" evidence="1">
    <location>
        <begin position="167"/>
        <end position="190"/>
    </location>
</feature>
<evidence type="ECO:0000256" key="1">
    <source>
        <dbReference type="SAM" id="MobiDB-lite"/>
    </source>
</evidence>
<keyword evidence="2" id="KW-0472">Membrane</keyword>
<dbReference type="GO" id="GO:0004803">
    <property type="term" value="F:transposase activity"/>
    <property type="evidence" value="ECO:0007669"/>
    <property type="project" value="InterPro"/>
</dbReference>
<dbReference type="EMBL" id="QPGA01000006">
    <property type="protein sequence ID" value="RDE51604.1"/>
    <property type="molecule type" value="Genomic_DNA"/>
</dbReference>
<reference evidence="4 5" key="1">
    <citation type="submission" date="2018-05" db="EMBL/GenBank/DDBJ databases">
        <title>Integrated omic analyses show evidence that a Ca. Accumulibacter phosphatis strain performs denitrification under micro-aerobic conditions.</title>
        <authorList>
            <person name="Camejo P.Y."/>
            <person name="Katherine M.D."/>
            <person name="Daniel N.R."/>
        </authorList>
    </citation>
    <scope>NUCLEOTIDE SEQUENCE [LARGE SCALE GENOMIC DNA]</scope>
    <source>
        <strain evidence="4">UW-LDO-IC</strain>
    </source>
</reference>
<protein>
    <submittedName>
        <fullName evidence="4">Transposase</fullName>
    </submittedName>
</protein>
<dbReference type="AlphaFoldDB" id="A0A369XNQ3"/>
<accession>A0A369XNQ3</accession>
<keyword evidence="2" id="KW-1133">Transmembrane helix</keyword>
<keyword evidence="2" id="KW-0812">Transmembrane</keyword>
<feature type="domain" description="Transposase IS4-like" evidence="3">
    <location>
        <begin position="191"/>
        <end position="254"/>
    </location>
</feature>
<feature type="transmembrane region" description="Helical" evidence="2">
    <location>
        <begin position="445"/>
        <end position="462"/>
    </location>
</feature>
<dbReference type="Proteomes" id="UP000253831">
    <property type="component" value="Unassembled WGS sequence"/>
</dbReference>
<evidence type="ECO:0000256" key="2">
    <source>
        <dbReference type="SAM" id="Phobius"/>
    </source>
</evidence>
<dbReference type="InterPro" id="IPR002559">
    <property type="entry name" value="Transposase_11"/>
</dbReference>
<dbReference type="GO" id="GO:0003677">
    <property type="term" value="F:DNA binding"/>
    <property type="evidence" value="ECO:0007669"/>
    <property type="project" value="InterPro"/>
</dbReference>
<dbReference type="GO" id="GO:0006313">
    <property type="term" value="P:DNA transposition"/>
    <property type="evidence" value="ECO:0007669"/>
    <property type="project" value="InterPro"/>
</dbReference>
<proteinExistence type="predicted"/>
<comment type="caution">
    <text evidence="4">The sequence shown here is derived from an EMBL/GenBank/DDBJ whole genome shotgun (WGS) entry which is preliminary data.</text>
</comment>